<feature type="compositionally biased region" description="Low complexity" evidence="1">
    <location>
        <begin position="39"/>
        <end position="52"/>
    </location>
</feature>
<keyword evidence="3" id="KW-1185">Reference proteome</keyword>
<dbReference type="PROSITE" id="PS51257">
    <property type="entry name" value="PROKAR_LIPOPROTEIN"/>
    <property type="match status" value="1"/>
</dbReference>
<organism evidence="2 3">
    <name type="scientific">Shewanella submarina</name>
    <dbReference type="NCBI Taxonomy" id="2016376"/>
    <lineage>
        <taxon>Bacteria</taxon>
        <taxon>Pseudomonadati</taxon>
        <taxon>Pseudomonadota</taxon>
        <taxon>Gammaproteobacteria</taxon>
        <taxon>Alteromonadales</taxon>
        <taxon>Shewanellaceae</taxon>
        <taxon>Shewanella</taxon>
    </lineage>
</organism>
<name>A0ABV7G8Y5_9GAMM</name>
<evidence type="ECO:0000256" key="1">
    <source>
        <dbReference type="SAM" id="MobiDB-lite"/>
    </source>
</evidence>
<sequence length="157" mass="16617">MNKSIMILTLCGFLTACGGGGGDEGEASPAPAPAPAPAPDTSTDNTSNTVTSTGDLVAPAGFDYNPTATQTVQVDISGYSTDRAYLSVYSQYHQLSDGDYLPVYDSRILSSPLAGGELTLDFTLVTDEGPVLAEIWFYDGSAPLVQVFERGESVWYW</sequence>
<proteinExistence type="predicted"/>
<reference evidence="3" key="1">
    <citation type="journal article" date="2019" name="Int. J. Syst. Evol. Microbiol.">
        <title>The Global Catalogue of Microorganisms (GCM) 10K type strain sequencing project: providing services to taxonomists for standard genome sequencing and annotation.</title>
        <authorList>
            <consortium name="The Broad Institute Genomics Platform"/>
            <consortium name="The Broad Institute Genome Sequencing Center for Infectious Disease"/>
            <person name="Wu L."/>
            <person name="Ma J."/>
        </authorList>
    </citation>
    <scope>NUCLEOTIDE SEQUENCE [LARGE SCALE GENOMIC DNA]</scope>
    <source>
        <strain evidence="3">KCTC 52277</strain>
    </source>
</reference>
<gene>
    <name evidence="2" type="ORF">ACFOE0_03045</name>
</gene>
<accession>A0ABV7G8Y5</accession>
<comment type="caution">
    <text evidence="2">The sequence shown here is derived from an EMBL/GenBank/DDBJ whole genome shotgun (WGS) entry which is preliminary data.</text>
</comment>
<evidence type="ECO:0008006" key="4">
    <source>
        <dbReference type="Google" id="ProtNLM"/>
    </source>
</evidence>
<evidence type="ECO:0000313" key="3">
    <source>
        <dbReference type="Proteomes" id="UP001595621"/>
    </source>
</evidence>
<evidence type="ECO:0000313" key="2">
    <source>
        <dbReference type="EMBL" id="MFC3137158.1"/>
    </source>
</evidence>
<dbReference type="EMBL" id="JBHRTD010000006">
    <property type="protein sequence ID" value="MFC3137158.1"/>
    <property type="molecule type" value="Genomic_DNA"/>
</dbReference>
<protein>
    <recommendedName>
        <fullName evidence="4">Lipoprotein</fullName>
    </recommendedName>
</protein>
<feature type="region of interest" description="Disordered" evidence="1">
    <location>
        <begin position="22"/>
        <end position="52"/>
    </location>
</feature>
<dbReference type="RefSeq" id="WP_248935559.1">
    <property type="nucleotide sequence ID" value="NZ_JAKILF010000002.1"/>
</dbReference>
<dbReference type="Proteomes" id="UP001595621">
    <property type="component" value="Unassembled WGS sequence"/>
</dbReference>